<dbReference type="EMBL" id="KN732627">
    <property type="protein sequence ID" value="KIH58861.1"/>
    <property type="molecule type" value="Genomic_DNA"/>
</dbReference>
<dbReference type="GO" id="GO:0006493">
    <property type="term" value="P:protein O-linked glycosylation"/>
    <property type="evidence" value="ECO:0007669"/>
    <property type="project" value="TreeGrafter"/>
</dbReference>
<evidence type="ECO:0000256" key="4">
    <source>
        <dbReference type="ARBA" id="ARBA00022679"/>
    </source>
</evidence>
<evidence type="ECO:0000256" key="7">
    <source>
        <dbReference type="ARBA" id="ARBA00022989"/>
    </source>
</evidence>
<protein>
    <recommendedName>
        <fullName evidence="10">Hexosyltransferase</fullName>
        <ecNumber evidence="10">2.4.1.-</ecNumber>
    </recommendedName>
</protein>
<keyword evidence="4" id="KW-0808">Transferase</keyword>
<dbReference type="EC" id="2.4.1.-" evidence="10"/>
<organism evidence="11 12">
    <name type="scientific">Ancylostoma duodenale</name>
    <dbReference type="NCBI Taxonomy" id="51022"/>
    <lineage>
        <taxon>Eukaryota</taxon>
        <taxon>Metazoa</taxon>
        <taxon>Ecdysozoa</taxon>
        <taxon>Nematoda</taxon>
        <taxon>Chromadorea</taxon>
        <taxon>Rhabditida</taxon>
        <taxon>Rhabditina</taxon>
        <taxon>Rhabditomorpha</taxon>
        <taxon>Strongyloidea</taxon>
        <taxon>Ancylostomatidae</taxon>
        <taxon>Ancylostomatinae</taxon>
        <taxon>Ancylostoma</taxon>
    </lineage>
</organism>
<evidence type="ECO:0000256" key="8">
    <source>
        <dbReference type="ARBA" id="ARBA00023034"/>
    </source>
</evidence>
<dbReference type="Proteomes" id="UP000054047">
    <property type="component" value="Unassembled WGS sequence"/>
</dbReference>
<sequence length="111" mass="12667">MYTLIFSVGLPYSARQQEELRNESIVHGDVLQANYFDSYRNLTLKQLAGLRYIASSCHNVKALLKLDDDVGWNVTKAAHFINTNLIANEIYCARRANFTPKNDQTARGSKW</sequence>
<keyword evidence="5" id="KW-0812">Transmembrane</keyword>
<evidence type="ECO:0000256" key="6">
    <source>
        <dbReference type="ARBA" id="ARBA00022968"/>
    </source>
</evidence>
<dbReference type="GO" id="GO:0000139">
    <property type="term" value="C:Golgi membrane"/>
    <property type="evidence" value="ECO:0007669"/>
    <property type="project" value="UniProtKB-SubCell"/>
</dbReference>
<keyword evidence="9" id="KW-0472">Membrane</keyword>
<reference evidence="11 12" key="1">
    <citation type="submission" date="2013-12" db="EMBL/GenBank/DDBJ databases">
        <title>Draft genome of the parsitic nematode Ancylostoma duodenale.</title>
        <authorList>
            <person name="Mitreva M."/>
        </authorList>
    </citation>
    <scope>NUCLEOTIDE SEQUENCE [LARGE SCALE GENOMIC DNA]</scope>
    <source>
        <strain evidence="11 12">Zhejiang</strain>
    </source>
</reference>
<evidence type="ECO:0000313" key="11">
    <source>
        <dbReference type="EMBL" id="KIH58861.1"/>
    </source>
</evidence>
<evidence type="ECO:0000256" key="9">
    <source>
        <dbReference type="ARBA" id="ARBA00023136"/>
    </source>
</evidence>
<evidence type="ECO:0000256" key="2">
    <source>
        <dbReference type="ARBA" id="ARBA00008661"/>
    </source>
</evidence>
<keyword evidence="3 10" id="KW-0328">Glycosyltransferase</keyword>
<dbReference type="PANTHER" id="PTHR11214:SF378">
    <property type="entry name" value="BETA-1,3-GALACTOSYLTRANSFERASE 4"/>
    <property type="match status" value="1"/>
</dbReference>
<dbReference type="GO" id="GO:0016758">
    <property type="term" value="F:hexosyltransferase activity"/>
    <property type="evidence" value="ECO:0007669"/>
    <property type="project" value="InterPro"/>
</dbReference>
<accession>A0A0C2GPI5</accession>
<keyword evidence="7" id="KW-1133">Transmembrane helix</keyword>
<keyword evidence="6" id="KW-0735">Signal-anchor</keyword>
<comment type="similarity">
    <text evidence="2 10">Belongs to the glycosyltransferase 31 family.</text>
</comment>
<dbReference type="PANTHER" id="PTHR11214">
    <property type="entry name" value="BETA-1,3-N-ACETYLGLUCOSAMINYLTRANSFERASE"/>
    <property type="match status" value="1"/>
</dbReference>
<keyword evidence="8 10" id="KW-0333">Golgi apparatus</keyword>
<comment type="subcellular location">
    <subcellularLocation>
        <location evidence="1 10">Golgi apparatus membrane</location>
        <topology evidence="1 10">Single-pass type II membrane protein</topology>
    </subcellularLocation>
</comment>
<evidence type="ECO:0000256" key="10">
    <source>
        <dbReference type="RuleBase" id="RU363063"/>
    </source>
</evidence>
<evidence type="ECO:0000313" key="12">
    <source>
        <dbReference type="Proteomes" id="UP000054047"/>
    </source>
</evidence>
<evidence type="ECO:0000256" key="3">
    <source>
        <dbReference type="ARBA" id="ARBA00022676"/>
    </source>
</evidence>
<dbReference type="Pfam" id="PF01762">
    <property type="entry name" value="Galactosyl_T"/>
    <property type="match status" value="1"/>
</dbReference>
<evidence type="ECO:0000256" key="5">
    <source>
        <dbReference type="ARBA" id="ARBA00022692"/>
    </source>
</evidence>
<gene>
    <name evidence="11" type="ORF">ANCDUO_10924</name>
</gene>
<name>A0A0C2GPI5_9BILA</name>
<dbReference type="InterPro" id="IPR002659">
    <property type="entry name" value="Glyco_trans_31"/>
</dbReference>
<keyword evidence="12" id="KW-1185">Reference proteome</keyword>
<dbReference type="OrthoDB" id="6355886at2759"/>
<dbReference type="AlphaFoldDB" id="A0A0C2GPI5"/>
<evidence type="ECO:0000256" key="1">
    <source>
        <dbReference type="ARBA" id="ARBA00004323"/>
    </source>
</evidence>
<proteinExistence type="inferred from homology"/>